<organism evidence="2 3">
    <name type="scientific">Cristinia sonorae</name>
    <dbReference type="NCBI Taxonomy" id="1940300"/>
    <lineage>
        <taxon>Eukaryota</taxon>
        <taxon>Fungi</taxon>
        <taxon>Dikarya</taxon>
        <taxon>Basidiomycota</taxon>
        <taxon>Agaricomycotina</taxon>
        <taxon>Agaricomycetes</taxon>
        <taxon>Agaricomycetidae</taxon>
        <taxon>Agaricales</taxon>
        <taxon>Pleurotineae</taxon>
        <taxon>Stephanosporaceae</taxon>
        <taxon>Cristinia</taxon>
    </lineage>
</organism>
<dbReference type="AlphaFoldDB" id="A0A8K0XMG9"/>
<reference evidence="2" key="1">
    <citation type="journal article" date="2021" name="New Phytol.">
        <title>Evolutionary innovations through gain and loss of genes in the ectomycorrhizal Boletales.</title>
        <authorList>
            <person name="Wu G."/>
            <person name="Miyauchi S."/>
            <person name="Morin E."/>
            <person name="Kuo A."/>
            <person name="Drula E."/>
            <person name="Varga T."/>
            <person name="Kohler A."/>
            <person name="Feng B."/>
            <person name="Cao Y."/>
            <person name="Lipzen A."/>
            <person name="Daum C."/>
            <person name="Hundley H."/>
            <person name="Pangilinan J."/>
            <person name="Johnson J."/>
            <person name="Barry K."/>
            <person name="LaButti K."/>
            <person name="Ng V."/>
            <person name="Ahrendt S."/>
            <person name="Min B."/>
            <person name="Choi I.G."/>
            <person name="Park H."/>
            <person name="Plett J.M."/>
            <person name="Magnuson J."/>
            <person name="Spatafora J.W."/>
            <person name="Nagy L.G."/>
            <person name="Henrissat B."/>
            <person name="Grigoriev I.V."/>
            <person name="Yang Z.L."/>
            <person name="Xu J."/>
            <person name="Martin F.M."/>
        </authorList>
    </citation>
    <scope>NUCLEOTIDE SEQUENCE</scope>
    <source>
        <strain evidence="2">KKN 215</strain>
    </source>
</reference>
<gene>
    <name evidence="1" type="ORF">BXZ70DRAFT_1010536</name>
    <name evidence="2" type="ORF">BXZ70DRAFT_1010541</name>
</gene>
<evidence type="ECO:0000313" key="1">
    <source>
        <dbReference type="EMBL" id="KAH8093312.1"/>
    </source>
</evidence>
<dbReference type="EMBL" id="JAEVFJ010000029">
    <property type="protein sequence ID" value="KAH8093317.1"/>
    <property type="molecule type" value="Genomic_DNA"/>
</dbReference>
<sequence>MDGSGDAFPNSETLFRQALSEADPVPSLLQLLDAHPGWRSMRDLVFAYFDEVEQNPSRAQKLASVLARLSESPASASQPIKEILCRELCDSHFKLPRDDEVKEYGPNNTWLLESLLSGMSLHYGLACCADQLGSIDDGLNPPIFGARDPELVMGTCIQILLGGHVLVSEMAGTYRKTAESIAKKLKKHKAAGAVTEPNALRVLELTITYAEAGLKPEHSRLDVWELLFPASA</sequence>
<evidence type="ECO:0000313" key="2">
    <source>
        <dbReference type="EMBL" id="KAH8093317.1"/>
    </source>
</evidence>
<dbReference type="OrthoDB" id="3000038at2759"/>
<protein>
    <submittedName>
        <fullName evidence="2">Uncharacterized protein</fullName>
    </submittedName>
</protein>
<proteinExistence type="predicted"/>
<dbReference type="EMBL" id="JAEVFJ010000029">
    <property type="protein sequence ID" value="KAH8093312.1"/>
    <property type="molecule type" value="Genomic_DNA"/>
</dbReference>
<comment type="caution">
    <text evidence="2">The sequence shown here is derived from an EMBL/GenBank/DDBJ whole genome shotgun (WGS) entry which is preliminary data.</text>
</comment>
<dbReference type="Proteomes" id="UP000813824">
    <property type="component" value="Unassembled WGS sequence"/>
</dbReference>
<evidence type="ECO:0000313" key="3">
    <source>
        <dbReference type="Proteomes" id="UP000813824"/>
    </source>
</evidence>
<accession>A0A8K0XMG9</accession>
<keyword evidence="3" id="KW-1185">Reference proteome</keyword>
<name>A0A8K0XMG9_9AGAR</name>